<feature type="transmembrane region" description="Helical" evidence="1">
    <location>
        <begin position="58"/>
        <end position="75"/>
    </location>
</feature>
<feature type="transmembrane region" description="Helical" evidence="1">
    <location>
        <begin position="190"/>
        <end position="208"/>
    </location>
</feature>
<dbReference type="Proteomes" id="UP000028542">
    <property type="component" value="Unassembled WGS sequence"/>
</dbReference>
<evidence type="ECO:0000256" key="1">
    <source>
        <dbReference type="SAM" id="Phobius"/>
    </source>
</evidence>
<reference evidence="2 3" key="1">
    <citation type="submission" date="2014-07" db="EMBL/GenBank/DDBJ databases">
        <title>Draft genome of Clostridium sulfidigenes 113A isolated from sediments associated with methane hydrate from Krishna Godavari basin.</title>
        <authorList>
            <person name="Honkalas V.S."/>
            <person name="Dabir A.P."/>
            <person name="Arora P."/>
            <person name="Dhakephalkar P.K."/>
        </authorList>
    </citation>
    <scope>NUCLEOTIDE SEQUENCE [LARGE SCALE GENOMIC DNA]</scope>
    <source>
        <strain evidence="2 3">113A</strain>
    </source>
</reference>
<organism evidence="2 3">
    <name type="scientific">Clostridium sulfidigenes</name>
    <dbReference type="NCBI Taxonomy" id="318464"/>
    <lineage>
        <taxon>Bacteria</taxon>
        <taxon>Bacillati</taxon>
        <taxon>Bacillota</taxon>
        <taxon>Clostridia</taxon>
        <taxon>Eubacteriales</taxon>
        <taxon>Clostridiaceae</taxon>
        <taxon>Clostridium</taxon>
    </lineage>
</organism>
<keyword evidence="1" id="KW-0812">Transmembrane</keyword>
<proteinExistence type="predicted"/>
<feature type="transmembrane region" description="Helical" evidence="1">
    <location>
        <begin position="27"/>
        <end position="46"/>
    </location>
</feature>
<comment type="caution">
    <text evidence="2">The sequence shown here is derived from an EMBL/GenBank/DDBJ whole genome shotgun (WGS) entry which is preliminary data.</text>
</comment>
<dbReference type="AlphaFoldDB" id="A0A084J846"/>
<dbReference type="Pfam" id="PF05857">
    <property type="entry name" value="TraX"/>
    <property type="match status" value="1"/>
</dbReference>
<gene>
    <name evidence="2" type="ORF">IO99_16545</name>
</gene>
<dbReference type="RefSeq" id="WP_035135194.1">
    <property type="nucleotide sequence ID" value="NZ_JPMD01000043.1"/>
</dbReference>
<feature type="transmembrane region" description="Helical" evidence="1">
    <location>
        <begin position="118"/>
        <end position="136"/>
    </location>
</feature>
<keyword evidence="1" id="KW-0472">Membrane</keyword>
<dbReference type="EMBL" id="JPMD01000043">
    <property type="protein sequence ID" value="KEZ85130.1"/>
    <property type="molecule type" value="Genomic_DNA"/>
</dbReference>
<dbReference type="STRING" id="318464.IO99_16545"/>
<feature type="transmembrane region" description="Helical" evidence="1">
    <location>
        <begin position="81"/>
        <end position="98"/>
    </location>
</feature>
<sequence>MDSFSLKLLACVTMLIDHTGAIFFPEIMFFRIIGRVAFPIYAFLITEGYSRTKNIKRYMFRLFILAIISQIPYMLAFETKGLNVFFTLLSGIFIMIIIDKKVHYYKLKHDIKISKEVFDISIYIIKFVIILGILYILEKFQSDYAIYGVCIILCFKMFKENFKKLTLSMIGLNFLYTIPYLKYFMEPFGVNFRVFLQATCINSLFFIYHYNGSEGKKAQLLFYGFYPVHLLVLVFIRYILINGI</sequence>
<evidence type="ECO:0000313" key="2">
    <source>
        <dbReference type="EMBL" id="KEZ85130.1"/>
    </source>
</evidence>
<keyword evidence="3" id="KW-1185">Reference proteome</keyword>
<protein>
    <recommendedName>
        <fullName evidence="4">Conjugal transfer protein TraX</fullName>
    </recommendedName>
</protein>
<dbReference type="eggNOG" id="ENOG5031QMC">
    <property type="taxonomic scope" value="Bacteria"/>
</dbReference>
<dbReference type="InterPro" id="IPR008875">
    <property type="entry name" value="TraX"/>
</dbReference>
<feature type="transmembrane region" description="Helical" evidence="1">
    <location>
        <begin position="220"/>
        <end position="241"/>
    </location>
</feature>
<feature type="transmembrane region" description="Helical" evidence="1">
    <location>
        <begin position="165"/>
        <end position="184"/>
    </location>
</feature>
<keyword evidence="1" id="KW-1133">Transmembrane helix</keyword>
<accession>A0A084J846</accession>
<evidence type="ECO:0008006" key="4">
    <source>
        <dbReference type="Google" id="ProtNLM"/>
    </source>
</evidence>
<evidence type="ECO:0000313" key="3">
    <source>
        <dbReference type="Proteomes" id="UP000028542"/>
    </source>
</evidence>
<name>A0A084J846_9CLOT</name>